<dbReference type="Pfam" id="PF02771">
    <property type="entry name" value="Acyl-CoA_dh_N"/>
    <property type="match status" value="1"/>
</dbReference>
<accession>A0A0D7EGM6</accession>
<dbReference type="Gene3D" id="1.20.140.10">
    <property type="entry name" value="Butyryl-CoA Dehydrogenase, subunit A, domain 3"/>
    <property type="match status" value="1"/>
</dbReference>
<keyword evidence="5 6" id="KW-0560">Oxidoreductase</keyword>
<dbReference type="GO" id="GO:0050660">
    <property type="term" value="F:flavin adenine dinucleotide binding"/>
    <property type="evidence" value="ECO:0007669"/>
    <property type="project" value="InterPro"/>
</dbReference>
<evidence type="ECO:0000313" key="10">
    <source>
        <dbReference type="EMBL" id="KIZ39898.1"/>
    </source>
</evidence>
<dbReference type="Gene3D" id="1.10.540.10">
    <property type="entry name" value="Acyl-CoA dehydrogenase/oxidase, N-terminal domain"/>
    <property type="match status" value="1"/>
</dbReference>
<evidence type="ECO:0000256" key="5">
    <source>
        <dbReference type="ARBA" id="ARBA00023002"/>
    </source>
</evidence>
<name>A0A0D7EGM6_RHOPL</name>
<dbReference type="InterPro" id="IPR036250">
    <property type="entry name" value="AcylCo_DH-like_C"/>
</dbReference>
<comment type="cofactor">
    <cofactor evidence="1 6">
        <name>FAD</name>
        <dbReference type="ChEBI" id="CHEBI:57692"/>
    </cofactor>
</comment>
<dbReference type="Gene3D" id="2.40.110.10">
    <property type="entry name" value="Butyryl-CoA Dehydrogenase, subunit A, domain 2"/>
    <property type="match status" value="1"/>
</dbReference>
<evidence type="ECO:0000256" key="2">
    <source>
        <dbReference type="ARBA" id="ARBA00009347"/>
    </source>
</evidence>
<dbReference type="Pfam" id="PF02770">
    <property type="entry name" value="Acyl-CoA_dh_M"/>
    <property type="match status" value="1"/>
</dbReference>
<dbReference type="InterPro" id="IPR006091">
    <property type="entry name" value="Acyl-CoA_Oxase/DH_mid-dom"/>
</dbReference>
<evidence type="ECO:0000313" key="11">
    <source>
        <dbReference type="Proteomes" id="UP000032515"/>
    </source>
</evidence>
<keyword evidence="3 6" id="KW-0285">Flavoprotein</keyword>
<dbReference type="InterPro" id="IPR037069">
    <property type="entry name" value="AcylCoA_DH/ox_N_sf"/>
</dbReference>
<dbReference type="GO" id="GO:0003995">
    <property type="term" value="F:acyl-CoA dehydrogenase activity"/>
    <property type="evidence" value="ECO:0007669"/>
    <property type="project" value="TreeGrafter"/>
</dbReference>
<dbReference type="Proteomes" id="UP000032515">
    <property type="component" value="Unassembled WGS sequence"/>
</dbReference>
<dbReference type="PANTHER" id="PTHR43884:SF20">
    <property type="entry name" value="ACYL-COA DEHYDROGENASE FADE28"/>
    <property type="match status" value="1"/>
</dbReference>
<feature type="domain" description="Acyl-CoA dehydrogenase/oxidase C-terminal" evidence="7">
    <location>
        <begin position="229"/>
        <end position="375"/>
    </location>
</feature>
<evidence type="ECO:0000259" key="8">
    <source>
        <dbReference type="Pfam" id="PF02770"/>
    </source>
</evidence>
<dbReference type="PANTHER" id="PTHR43884">
    <property type="entry name" value="ACYL-COA DEHYDROGENASE"/>
    <property type="match status" value="1"/>
</dbReference>
<dbReference type="OrthoDB" id="9775090at2"/>
<dbReference type="Pfam" id="PF00441">
    <property type="entry name" value="Acyl-CoA_dh_1"/>
    <property type="match status" value="1"/>
</dbReference>
<comment type="similarity">
    <text evidence="2 6">Belongs to the acyl-CoA dehydrogenase family.</text>
</comment>
<dbReference type="EMBL" id="JXXE01000390">
    <property type="protein sequence ID" value="KIZ39898.1"/>
    <property type="molecule type" value="Genomic_DNA"/>
</dbReference>
<organism evidence="10 11">
    <name type="scientific">Rhodopseudomonas palustris</name>
    <dbReference type="NCBI Taxonomy" id="1076"/>
    <lineage>
        <taxon>Bacteria</taxon>
        <taxon>Pseudomonadati</taxon>
        <taxon>Pseudomonadota</taxon>
        <taxon>Alphaproteobacteria</taxon>
        <taxon>Hyphomicrobiales</taxon>
        <taxon>Nitrobacteraceae</taxon>
        <taxon>Rhodopseudomonas</taxon>
    </lineage>
</organism>
<feature type="domain" description="Acyl-CoA oxidase/dehydrogenase middle" evidence="8">
    <location>
        <begin position="130"/>
        <end position="216"/>
    </location>
</feature>
<dbReference type="FunFam" id="1.10.540.10:FF:000013">
    <property type="entry name" value="Acyl-CoA dehydrogenase"/>
    <property type="match status" value="1"/>
</dbReference>
<dbReference type="RefSeq" id="WP_044414555.1">
    <property type="nucleotide sequence ID" value="NZ_JXXE01000390.1"/>
</dbReference>
<evidence type="ECO:0000256" key="3">
    <source>
        <dbReference type="ARBA" id="ARBA00022630"/>
    </source>
</evidence>
<sequence>MALVLNEEQTMLRESARGFIGDNAPVAHLRKLRDDNDATGFSRALWKNFAEMGFSGLLVPDEFGGSGLGCVEAGVVMEEIGRNLMPSPFLATAVLAASALTRGGSAAQKSEHLPKIADGSLLAALAIDEGAKHRPLQTAMQAVRSGNGFKLSGAKAFVVDGHVADLLIVAARSAGQPGDDAGLTLFLVDPKTKGIALERTAMVDSHNAARIEFDNVEVDADSVLGELDQGGALLEGILNVGRGAVASEMVGVSEEVFGRTVTYLKERKQFGKLIGEFQALQHRAAHLYTEIEITRAAVLKALQTLDADFDHAAAAVAVAKARAGTTATLAVQEGVQMHGGMGMTDQFDIGFFMKRARVCQELFGDSNFHADQLARLKNY</sequence>
<dbReference type="PATRIC" id="fig|1076.23.peg.4337"/>
<dbReference type="CDD" id="cd00567">
    <property type="entry name" value="ACAD"/>
    <property type="match status" value="1"/>
</dbReference>
<comment type="caution">
    <text evidence="10">The sequence shown here is derived from an EMBL/GenBank/DDBJ whole genome shotgun (WGS) entry which is preliminary data.</text>
</comment>
<dbReference type="AlphaFoldDB" id="A0A0D7EGM6"/>
<evidence type="ECO:0000256" key="1">
    <source>
        <dbReference type="ARBA" id="ARBA00001974"/>
    </source>
</evidence>
<dbReference type="InterPro" id="IPR013786">
    <property type="entry name" value="AcylCoA_DH/ox_N"/>
</dbReference>
<evidence type="ECO:0000259" key="7">
    <source>
        <dbReference type="Pfam" id="PF00441"/>
    </source>
</evidence>
<dbReference type="SUPFAM" id="SSF47203">
    <property type="entry name" value="Acyl-CoA dehydrogenase C-terminal domain-like"/>
    <property type="match status" value="1"/>
</dbReference>
<feature type="domain" description="Acyl-CoA dehydrogenase/oxidase N-terminal" evidence="9">
    <location>
        <begin position="6"/>
        <end position="119"/>
    </location>
</feature>
<dbReference type="InterPro" id="IPR046373">
    <property type="entry name" value="Acyl-CoA_Oxase/DH_mid-dom_sf"/>
</dbReference>
<proteinExistence type="inferred from homology"/>
<evidence type="ECO:0000256" key="6">
    <source>
        <dbReference type="RuleBase" id="RU362125"/>
    </source>
</evidence>
<dbReference type="SUPFAM" id="SSF56645">
    <property type="entry name" value="Acyl-CoA dehydrogenase NM domain-like"/>
    <property type="match status" value="1"/>
</dbReference>
<keyword evidence="4 6" id="KW-0274">FAD</keyword>
<dbReference type="InterPro" id="IPR009100">
    <property type="entry name" value="AcylCoA_DH/oxidase_NM_dom_sf"/>
</dbReference>
<evidence type="ECO:0000259" key="9">
    <source>
        <dbReference type="Pfam" id="PF02771"/>
    </source>
</evidence>
<dbReference type="InterPro" id="IPR009075">
    <property type="entry name" value="AcylCo_DH/oxidase_C"/>
</dbReference>
<gene>
    <name evidence="10" type="ORF">OO17_19110</name>
</gene>
<dbReference type="STRING" id="1421013.GCA_000504425_03114"/>
<protein>
    <submittedName>
        <fullName evidence="10">Acyl-CoA dehydrogenase</fullName>
    </submittedName>
</protein>
<evidence type="ECO:0000256" key="4">
    <source>
        <dbReference type="ARBA" id="ARBA00022827"/>
    </source>
</evidence>
<reference evidence="10 11" key="1">
    <citation type="submission" date="2014-11" db="EMBL/GenBank/DDBJ databases">
        <title>Genomics and ecophysiology of heterotrophic nitrogen fixing bacteria isolated from estuarine surface water.</title>
        <authorList>
            <person name="Bentzon-Tilia M."/>
            <person name="Severin I."/>
            <person name="Hansen L.H."/>
            <person name="Riemann L."/>
        </authorList>
    </citation>
    <scope>NUCLEOTIDE SEQUENCE [LARGE SCALE GENOMIC DNA]</scope>
    <source>
        <strain evidence="10 11">BAL398</strain>
    </source>
</reference>